<reference evidence="3" key="1">
    <citation type="submission" date="2022-07" db="EMBL/GenBank/DDBJ databases">
        <title>Genome analysis of Parmales, a sister group of diatoms, reveals the evolutionary specialization of diatoms from phago-mixotrophs to photoautotrophs.</title>
        <authorList>
            <person name="Ban H."/>
            <person name="Sato S."/>
            <person name="Yoshikawa S."/>
            <person name="Kazumasa Y."/>
            <person name="Nakamura Y."/>
            <person name="Ichinomiya M."/>
            <person name="Saitoh K."/>
            <person name="Sato N."/>
            <person name="Blanc-Mathieu R."/>
            <person name="Endo H."/>
            <person name="Kuwata A."/>
            <person name="Ogata H."/>
        </authorList>
    </citation>
    <scope>NUCLEOTIDE SEQUENCE</scope>
</reference>
<dbReference type="PANTHER" id="PTHR13715:SF99">
    <property type="entry name" value="INOSITOL 1,4,5-TRISPHOSPHATE RECEPTOR-LIKE PROTEIN A"/>
    <property type="match status" value="1"/>
</dbReference>
<feature type="domain" description="RIH" evidence="2">
    <location>
        <begin position="526"/>
        <end position="703"/>
    </location>
</feature>
<dbReference type="GO" id="GO:0005262">
    <property type="term" value="F:calcium channel activity"/>
    <property type="evidence" value="ECO:0007669"/>
    <property type="project" value="InterPro"/>
</dbReference>
<dbReference type="InterPro" id="IPR035910">
    <property type="entry name" value="RyR/IP3R_RIH_dom_sf"/>
</dbReference>
<dbReference type="AlphaFoldDB" id="A0A9W7FZG4"/>
<organism evidence="3 4">
    <name type="scientific">Triparma retinervis</name>
    <dbReference type="NCBI Taxonomy" id="2557542"/>
    <lineage>
        <taxon>Eukaryota</taxon>
        <taxon>Sar</taxon>
        <taxon>Stramenopiles</taxon>
        <taxon>Ochrophyta</taxon>
        <taxon>Bolidophyceae</taxon>
        <taxon>Parmales</taxon>
        <taxon>Triparmaceae</taxon>
        <taxon>Triparma</taxon>
    </lineage>
</organism>
<gene>
    <name evidence="3" type="ORF">TrRE_jg1514</name>
</gene>
<name>A0A9W7FZG4_9STRA</name>
<evidence type="ECO:0000259" key="2">
    <source>
        <dbReference type="Pfam" id="PF01365"/>
    </source>
</evidence>
<accession>A0A9W7FZG4</accession>
<dbReference type="InterPro" id="IPR015925">
    <property type="entry name" value="Ryanodine_IP3_receptor"/>
</dbReference>
<dbReference type="GO" id="GO:0016020">
    <property type="term" value="C:membrane"/>
    <property type="evidence" value="ECO:0007669"/>
    <property type="project" value="InterPro"/>
</dbReference>
<proteinExistence type="predicted"/>
<dbReference type="EMBL" id="BRXZ01008345">
    <property type="protein sequence ID" value="GMI24942.1"/>
    <property type="molecule type" value="Genomic_DNA"/>
</dbReference>
<sequence>FSAKNYEFLSMKSHTKFFLLRDFLVGWLASLNGAQTIGKKSKNDMCLIVLKLAADLISFGFFSTRTKIVELCSPLLEVLDGRADITVELKDALGILKEELSKGKQHGTHMPKMPTMPGLHLSDNFKSTDGGVEMTPNPMWNQSPPKPRSVDTRRLNDRSGSRSSMKSRGSVNTLFENRMMLSVAPLIGGVNVHDLCSTGEATPEYLDLLVRREIGNKRWNMNSDNVRVMNCKINMLRVLESVANLRANHRLGDLLLSFKEFLEEGKQMLDKENGVTDDFFDRFETLFTKAEHEGDYDGKKLDINAFSDTPLDVVCVDLMLYESDDLFEAALTFMSRRWGQRKALLGFFPHVSLLIDQALPVFGSFRRLDLDLQQLRFYVRSYNIWGVQSGASGFDEETKRRTNVILNRLLRFIYSPSEKVDGFDDAVDRRMSSHKRTSSLWAAPSGLKGVGGSLRNLKGTFPASLRFGKGGKGPRASGGGAVRNRRVSVEDMKDGADLTISDENIFQLDKNLPPSAVLGSYGEEVVANKLHQDILRNMGMAREVLFHALGIDYCIMEKVLDEDEKEDQKFAGNMQKSKDWLYEVLRKTIFVLSAFADGSHKNQQVLFSKLDIFRERLGDKVSGEDSEESLFCWDVVISIFQGNEKLVRVCPETLVAQYTTLLAESDNVQNRCRLLDFFINICNPSDQGKAIVRNQDLCMKYLVGSMETYGKPLLKLHFTEGIKDADLDEMEVNEVAKCLQVLAYASKNKNNLAVAKSQAQLTIDEVCDLY</sequence>
<keyword evidence="4" id="KW-1185">Reference proteome</keyword>
<protein>
    <recommendedName>
        <fullName evidence="2">RIH domain-containing protein</fullName>
    </recommendedName>
</protein>
<dbReference type="InterPro" id="IPR000699">
    <property type="entry name" value="RIH_dom"/>
</dbReference>
<dbReference type="PANTHER" id="PTHR13715">
    <property type="entry name" value="RYANODINE RECEPTOR AND IP3 RECEPTOR"/>
    <property type="match status" value="1"/>
</dbReference>
<evidence type="ECO:0000256" key="1">
    <source>
        <dbReference type="SAM" id="MobiDB-lite"/>
    </source>
</evidence>
<evidence type="ECO:0000313" key="4">
    <source>
        <dbReference type="Proteomes" id="UP001165082"/>
    </source>
</evidence>
<feature type="non-terminal residue" evidence="3">
    <location>
        <position position="770"/>
    </location>
</feature>
<dbReference type="SUPFAM" id="SSF100909">
    <property type="entry name" value="IP3 receptor type 1 binding core, domain 2"/>
    <property type="match status" value="1"/>
</dbReference>
<feature type="non-terminal residue" evidence="3">
    <location>
        <position position="1"/>
    </location>
</feature>
<feature type="region of interest" description="Disordered" evidence="1">
    <location>
        <begin position="134"/>
        <end position="169"/>
    </location>
</feature>
<dbReference type="Proteomes" id="UP001165082">
    <property type="component" value="Unassembled WGS sequence"/>
</dbReference>
<dbReference type="Pfam" id="PF01365">
    <property type="entry name" value="RYDR_ITPR"/>
    <property type="match status" value="1"/>
</dbReference>
<feature type="compositionally biased region" description="Basic and acidic residues" evidence="1">
    <location>
        <begin position="148"/>
        <end position="160"/>
    </location>
</feature>
<comment type="caution">
    <text evidence="3">The sequence shown here is derived from an EMBL/GenBank/DDBJ whole genome shotgun (WGS) entry which is preliminary data.</text>
</comment>
<evidence type="ECO:0000313" key="3">
    <source>
        <dbReference type="EMBL" id="GMI24942.1"/>
    </source>
</evidence>